<dbReference type="Proteomes" id="UP001263371">
    <property type="component" value="Unassembled WGS sequence"/>
</dbReference>
<keyword evidence="3" id="KW-1185">Reference proteome</keyword>
<dbReference type="EMBL" id="JAWDIS010000001">
    <property type="protein sequence ID" value="MDU0366567.1"/>
    <property type="molecule type" value="Genomic_DNA"/>
</dbReference>
<accession>A0ABU3T5D4</accession>
<sequence>MADSIFLNLDLAIQRVLQLTQVPEEIPSSGTIEIVDGNGTEPAAAALTQRVRQCAQEVAAEVEKLRQTIAGSADALSQAAQSLQETDTSGSAMAQNALSLVESASQPESAPAQPAPTGGAAGVRSALGGAPQ</sequence>
<comment type="caution">
    <text evidence="2">The sequence shown here is derived from an EMBL/GenBank/DDBJ whole genome shotgun (WGS) entry which is preliminary data.</text>
</comment>
<reference evidence="2 3" key="1">
    <citation type="submission" date="2023-09" db="EMBL/GenBank/DDBJ databases">
        <title>Microbacterium fusihabitans sp. nov., Microbacterium phycihabitans sp. nov., and Microbacterium cervinum sp. nov., isolated from dried seaweeds of beach.</title>
        <authorList>
            <person name="Lee S.D."/>
        </authorList>
    </citation>
    <scope>NUCLEOTIDE SEQUENCE [LARGE SCALE GENOMIC DNA]</scope>
    <source>
        <strain evidence="2 3">KSW4-17</strain>
    </source>
</reference>
<feature type="compositionally biased region" description="Polar residues" evidence="1">
    <location>
        <begin position="85"/>
        <end position="98"/>
    </location>
</feature>
<evidence type="ECO:0000256" key="1">
    <source>
        <dbReference type="SAM" id="MobiDB-lite"/>
    </source>
</evidence>
<organism evidence="2 3">
    <name type="scientific">Microbacterium galbum</name>
    <dbReference type="NCBI Taxonomy" id="3075994"/>
    <lineage>
        <taxon>Bacteria</taxon>
        <taxon>Bacillati</taxon>
        <taxon>Actinomycetota</taxon>
        <taxon>Actinomycetes</taxon>
        <taxon>Micrococcales</taxon>
        <taxon>Microbacteriaceae</taxon>
        <taxon>Microbacterium</taxon>
    </lineage>
</organism>
<feature type="region of interest" description="Disordered" evidence="1">
    <location>
        <begin position="76"/>
        <end position="132"/>
    </location>
</feature>
<dbReference type="RefSeq" id="WP_315993787.1">
    <property type="nucleotide sequence ID" value="NZ_JAWDIS010000001.1"/>
</dbReference>
<feature type="compositionally biased region" description="Low complexity" evidence="1">
    <location>
        <begin position="102"/>
        <end position="118"/>
    </location>
</feature>
<proteinExistence type="predicted"/>
<name>A0ABU3T5D4_9MICO</name>
<evidence type="ECO:0000313" key="3">
    <source>
        <dbReference type="Proteomes" id="UP001263371"/>
    </source>
</evidence>
<evidence type="ECO:0000313" key="2">
    <source>
        <dbReference type="EMBL" id="MDU0366567.1"/>
    </source>
</evidence>
<gene>
    <name evidence="2" type="ORF">RWH45_05035</name>
</gene>
<protein>
    <submittedName>
        <fullName evidence="2">Uncharacterized protein</fullName>
    </submittedName>
</protein>